<name>A0A8S5UEU9_9CAUD</name>
<evidence type="ECO:0000313" key="1">
    <source>
        <dbReference type="EMBL" id="DAF92992.1"/>
    </source>
</evidence>
<organism evidence="1">
    <name type="scientific">Siphoviridae sp. ctN5F10</name>
    <dbReference type="NCBI Taxonomy" id="2825465"/>
    <lineage>
        <taxon>Viruses</taxon>
        <taxon>Duplodnaviria</taxon>
        <taxon>Heunggongvirae</taxon>
        <taxon>Uroviricota</taxon>
        <taxon>Caudoviricetes</taxon>
    </lineage>
</organism>
<dbReference type="EMBL" id="BK016078">
    <property type="protein sequence ID" value="DAF92992.1"/>
    <property type="molecule type" value="Genomic_DNA"/>
</dbReference>
<protein>
    <submittedName>
        <fullName evidence="1">Receptor Binding Protein</fullName>
    </submittedName>
</protein>
<proteinExistence type="predicted"/>
<accession>A0A8S5UEU9</accession>
<reference evidence="1" key="1">
    <citation type="journal article" date="2021" name="Proc. Natl. Acad. Sci. U.S.A.">
        <title>A Catalog of Tens of Thousands of Viruses from Human Metagenomes Reveals Hidden Associations with Chronic Diseases.</title>
        <authorList>
            <person name="Tisza M.J."/>
            <person name="Buck C.B."/>
        </authorList>
    </citation>
    <scope>NUCLEOTIDE SEQUENCE</scope>
    <source>
        <strain evidence="1">CtN5F10</strain>
    </source>
</reference>
<keyword evidence="1" id="KW-0675">Receptor</keyword>
<sequence>MANIKSFPNNQDVYVGAETVMRWLHGRTSGVFAAAENAAVAALETPGMAVTVTDGTGWLTDAGGNGIVWWNDTLKNDGALLQLPIDIADGALDRIDRVIVEWKTTNYVDLPEIKVLKGTASSTPEAPALTNNSTVRQISLARVAVGAGITAVTASMITDERLDPAVCGLVTDGLSIDTTTINAQYTALLDSLAQELAALEAGTAVELKKLAFADTAVPVSAWAEDSTYEDYPYRAAVTLSGVTVTMIPEVVFGLAAMSDNSFAPVAECYNGGVYIYAADVPESAITIPTIICWRGAAT</sequence>